<dbReference type="Proteomes" id="UP001143674">
    <property type="component" value="Unassembled WGS sequence"/>
</dbReference>
<reference evidence="1" key="1">
    <citation type="submission" date="2021-09" db="EMBL/GenBank/DDBJ databases">
        <title>Genomic analysis of Ralstonia spp.</title>
        <authorList>
            <person name="Aburjaile F."/>
            <person name="Ariute J.C."/>
            <person name="Pais A.K.L."/>
            <person name="Albuquerque G.M.R."/>
            <person name="Silva A.M.F."/>
            <person name="Brenig B."/>
            <person name="Azevedo V."/>
            <person name="Matiuzzi M."/>
            <person name="Ramos R."/>
            <person name="Goes-Neto A."/>
            <person name="Soares S."/>
            <person name="Iseppon A.M.B."/>
            <person name="Souza E."/>
            <person name="Gama M."/>
        </authorList>
    </citation>
    <scope>NUCLEOTIDE SEQUENCE</scope>
    <source>
        <strain evidence="1">B4</strain>
    </source>
</reference>
<protein>
    <submittedName>
        <fullName evidence="1">Uncharacterized protein</fullName>
    </submittedName>
</protein>
<accession>A0AAE3NP88</accession>
<name>A0AAE3NP88_RALSL</name>
<comment type="caution">
    <text evidence="1">The sequence shown here is derived from an EMBL/GenBank/DDBJ whole genome shotgun (WGS) entry which is preliminary data.</text>
</comment>
<dbReference type="RefSeq" id="WP_184848801.1">
    <property type="nucleotide sequence ID" value="NZ_JABZEH010000001.1"/>
</dbReference>
<sequence>MTAYKSEERISYQTLKEWALDSYYDGCRDHALMQGWSHEQVWGFVSYSFEEGFARPVENLMWHVILLVLSGGWHGEIERNSRGFISTIMVEYGLERLLVDVPVDEVEVFRHDLKILRLG</sequence>
<evidence type="ECO:0000313" key="1">
    <source>
        <dbReference type="EMBL" id="MDB0524016.1"/>
    </source>
</evidence>
<dbReference type="EMBL" id="JAIVEX010000012">
    <property type="protein sequence ID" value="MDB0524016.1"/>
    <property type="molecule type" value="Genomic_DNA"/>
</dbReference>
<evidence type="ECO:0000313" key="2">
    <source>
        <dbReference type="Proteomes" id="UP001143674"/>
    </source>
</evidence>
<proteinExistence type="predicted"/>
<dbReference type="AlphaFoldDB" id="A0AAE3NP88"/>
<organism evidence="1 2">
    <name type="scientific">Ralstonia solanacearum</name>
    <name type="common">Pseudomonas solanacearum</name>
    <dbReference type="NCBI Taxonomy" id="305"/>
    <lineage>
        <taxon>Bacteria</taxon>
        <taxon>Pseudomonadati</taxon>
        <taxon>Pseudomonadota</taxon>
        <taxon>Betaproteobacteria</taxon>
        <taxon>Burkholderiales</taxon>
        <taxon>Burkholderiaceae</taxon>
        <taxon>Ralstonia</taxon>
        <taxon>Ralstonia solanacearum species complex</taxon>
    </lineage>
</organism>
<gene>
    <name evidence="1" type="ORF">LBW55_20635</name>
</gene>